<protein>
    <submittedName>
        <fullName evidence="1">Uncharacterized protein</fullName>
    </submittedName>
</protein>
<accession>A0A182D5L0</accession>
<dbReference type="EMBL" id="AP014854">
    <property type="protein sequence ID" value="BAS00228.1"/>
    <property type="molecule type" value="Genomic_DNA"/>
</dbReference>
<proteinExistence type="predicted"/>
<organism evidence="1">
    <name type="scientific">Blastochloris viridis</name>
    <name type="common">Rhodopseudomonas viridis</name>
    <dbReference type="NCBI Taxonomy" id="1079"/>
    <lineage>
        <taxon>Bacteria</taxon>
        <taxon>Pseudomonadati</taxon>
        <taxon>Pseudomonadota</taxon>
        <taxon>Alphaproteobacteria</taxon>
        <taxon>Hyphomicrobiales</taxon>
        <taxon>Blastochloridaceae</taxon>
        <taxon>Blastochloris</taxon>
    </lineage>
</organism>
<evidence type="ECO:0000313" key="1">
    <source>
        <dbReference type="EMBL" id="BAS00228.1"/>
    </source>
</evidence>
<dbReference type="PATRIC" id="fig|1079.8.peg.2719"/>
<gene>
    <name evidence="1" type="ORF">BV133_2634</name>
</gene>
<dbReference type="AlphaFoldDB" id="A0A182D5L0"/>
<name>A0A182D5L0_BLAVI</name>
<reference evidence="1" key="1">
    <citation type="journal article" date="2015" name="Genome Announc.">
        <title>Complete Genome Sequence of the Bacteriochlorophyll b-Producing Photosynthetic Bacterium Blastochloris viridis.</title>
        <authorList>
            <person name="Tsukatani Y."/>
            <person name="Hirose Y."/>
            <person name="Harada J."/>
            <person name="Misawa N."/>
            <person name="Mori K."/>
            <person name="Inoue K."/>
            <person name="Tamiaki H."/>
        </authorList>
    </citation>
    <scope>NUCLEOTIDE SEQUENCE [LARGE SCALE GENOMIC DNA]</scope>
    <source>
        <strain evidence="1">DSM 133</strain>
    </source>
</reference>
<sequence>MAFPGFQVMVRAGADPARLDAALKELLALLDEVPHPPP</sequence>